<dbReference type="EMBL" id="WIUZ02000002">
    <property type="protein sequence ID" value="KAF9790614.1"/>
    <property type="molecule type" value="Genomic_DNA"/>
</dbReference>
<organism evidence="1 2">
    <name type="scientific">Thelephora terrestris</name>
    <dbReference type="NCBI Taxonomy" id="56493"/>
    <lineage>
        <taxon>Eukaryota</taxon>
        <taxon>Fungi</taxon>
        <taxon>Dikarya</taxon>
        <taxon>Basidiomycota</taxon>
        <taxon>Agaricomycotina</taxon>
        <taxon>Agaricomycetes</taxon>
        <taxon>Thelephorales</taxon>
        <taxon>Thelephoraceae</taxon>
        <taxon>Thelephora</taxon>
    </lineage>
</organism>
<name>A0A9P6HMS5_9AGAM</name>
<reference evidence="1" key="1">
    <citation type="journal article" date="2020" name="Nat. Commun.">
        <title>Large-scale genome sequencing of mycorrhizal fungi provides insights into the early evolution of symbiotic traits.</title>
        <authorList>
            <person name="Miyauchi S."/>
            <person name="Kiss E."/>
            <person name="Kuo A."/>
            <person name="Drula E."/>
            <person name="Kohler A."/>
            <person name="Sanchez-Garcia M."/>
            <person name="Morin E."/>
            <person name="Andreopoulos B."/>
            <person name="Barry K.W."/>
            <person name="Bonito G."/>
            <person name="Buee M."/>
            <person name="Carver A."/>
            <person name="Chen C."/>
            <person name="Cichocki N."/>
            <person name="Clum A."/>
            <person name="Culley D."/>
            <person name="Crous P.W."/>
            <person name="Fauchery L."/>
            <person name="Girlanda M."/>
            <person name="Hayes R.D."/>
            <person name="Keri Z."/>
            <person name="LaButti K."/>
            <person name="Lipzen A."/>
            <person name="Lombard V."/>
            <person name="Magnuson J."/>
            <person name="Maillard F."/>
            <person name="Murat C."/>
            <person name="Nolan M."/>
            <person name="Ohm R.A."/>
            <person name="Pangilinan J."/>
            <person name="Pereira M.F."/>
            <person name="Perotto S."/>
            <person name="Peter M."/>
            <person name="Pfister S."/>
            <person name="Riley R."/>
            <person name="Sitrit Y."/>
            <person name="Stielow J.B."/>
            <person name="Szollosi G."/>
            <person name="Zifcakova L."/>
            <person name="Stursova M."/>
            <person name="Spatafora J.W."/>
            <person name="Tedersoo L."/>
            <person name="Vaario L.M."/>
            <person name="Yamada A."/>
            <person name="Yan M."/>
            <person name="Wang P."/>
            <person name="Xu J."/>
            <person name="Bruns T."/>
            <person name="Baldrian P."/>
            <person name="Vilgalys R."/>
            <person name="Dunand C."/>
            <person name="Henrissat B."/>
            <person name="Grigoriev I.V."/>
            <person name="Hibbett D."/>
            <person name="Nagy L.G."/>
            <person name="Martin F.M."/>
        </authorList>
    </citation>
    <scope>NUCLEOTIDE SEQUENCE</scope>
    <source>
        <strain evidence="1">UH-Tt-Lm1</strain>
    </source>
</reference>
<comment type="caution">
    <text evidence="1">The sequence shown here is derived from an EMBL/GenBank/DDBJ whole genome shotgun (WGS) entry which is preliminary data.</text>
</comment>
<dbReference type="Gene3D" id="3.80.10.10">
    <property type="entry name" value="Ribonuclease Inhibitor"/>
    <property type="match status" value="1"/>
</dbReference>
<dbReference type="AlphaFoldDB" id="A0A9P6HMS5"/>
<gene>
    <name evidence="1" type="ORF">BJ322DRAFT_1169550</name>
</gene>
<keyword evidence="2" id="KW-1185">Reference proteome</keyword>
<proteinExistence type="predicted"/>
<evidence type="ECO:0000313" key="2">
    <source>
        <dbReference type="Proteomes" id="UP000736335"/>
    </source>
</evidence>
<dbReference type="OrthoDB" id="3209747at2759"/>
<dbReference type="Proteomes" id="UP000736335">
    <property type="component" value="Unassembled WGS sequence"/>
</dbReference>
<protein>
    <recommendedName>
        <fullName evidence="3">F-box domain-containing protein</fullName>
    </recommendedName>
</protein>
<sequence length="554" mass="61905">MAARVLCVDELATLIATHLVAINPRSATALAQTCRALEVPALSALWETQAGLKPLIVCVLPGDAWSSITGHQGQPLLSLNRPLKTSELEKMKRYASWMRHLVVWKWDFSEDITGLFVPTSSDSQPSVHFTLRELTWWLNEDNYTFITTFLSPHLIKISIRTDPTFYLPAGSVNQSTEKVLTEAAPVMRSIIKAFPSSLQFLTIDLCAELAEEIGPIEEISTFISGRGQSLRNLHSNLVLSTEAVIHLMNLPNLREWRTRQEPPQVTGLTHNGASGDPTCCFPSLESLQLSGEATLKWFSLFKTTKDRFNPWTVVGNNLSLLHDNFTVNIDSTSLSRYLPFINLAEIGLGVPCAEAGHCVSLFSDQDVECLATTLPKLEIVRLGTSPCGANTCSTTILSLLLLSVHCTNLQQLIIHFRVTNTVADVLAMVDYAYSHDLHRKPRCALTKFYTGALKFSSEDYEFALLSIGIYTIFPSLTLFMGPFDWARLADMMVACRRVQETMDVMEFLNELRVSESSGEHKGSLSLRVSFLLIFWRRIGEWAWGGRLIFELLKS</sequence>
<evidence type="ECO:0008006" key="3">
    <source>
        <dbReference type="Google" id="ProtNLM"/>
    </source>
</evidence>
<accession>A0A9P6HMS5</accession>
<evidence type="ECO:0000313" key="1">
    <source>
        <dbReference type="EMBL" id="KAF9790614.1"/>
    </source>
</evidence>
<dbReference type="InterPro" id="IPR032675">
    <property type="entry name" value="LRR_dom_sf"/>
</dbReference>
<reference evidence="1" key="2">
    <citation type="submission" date="2020-11" db="EMBL/GenBank/DDBJ databases">
        <authorList>
            <consortium name="DOE Joint Genome Institute"/>
            <person name="Kuo A."/>
            <person name="Miyauchi S."/>
            <person name="Kiss E."/>
            <person name="Drula E."/>
            <person name="Kohler A."/>
            <person name="Sanchez-Garcia M."/>
            <person name="Andreopoulos B."/>
            <person name="Barry K.W."/>
            <person name="Bonito G."/>
            <person name="Buee M."/>
            <person name="Carver A."/>
            <person name="Chen C."/>
            <person name="Cichocki N."/>
            <person name="Clum A."/>
            <person name="Culley D."/>
            <person name="Crous P.W."/>
            <person name="Fauchery L."/>
            <person name="Girlanda M."/>
            <person name="Hayes R."/>
            <person name="Keri Z."/>
            <person name="Labutti K."/>
            <person name="Lipzen A."/>
            <person name="Lombard V."/>
            <person name="Magnuson J."/>
            <person name="Maillard F."/>
            <person name="Morin E."/>
            <person name="Murat C."/>
            <person name="Nolan M."/>
            <person name="Ohm R."/>
            <person name="Pangilinan J."/>
            <person name="Pereira M."/>
            <person name="Perotto S."/>
            <person name="Peter M."/>
            <person name="Riley R."/>
            <person name="Sitrit Y."/>
            <person name="Stielow B."/>
            <person name="Szollosi G."/>
            <person name="Zifcakova L."/>
            <person name="Stursova M."/>
            <person name="Spatafora J.W."/>
            <person name="Tedersoo L."/>
            <person name="Vaario L.-M."/>
            <person name="Yamada A."/>
            <person name="Yan M."/>
            <person name="Wang P."/>
            <person name="Xu J."/>
            <person name="Bruns T."/>
            <person name="Baldrian P."/>
            <person name="Vilgalys R."/>
            <person name="Henrissat B."/>
            <person name="Grigoriev I.V."/>
            <person name="Hibbett D."/>
            <person name="Nagy L.G."/>
            <person name="Martin F.M."/>
        </authorList>
    </citation>
    <scope>NUCLEOTIDE SEQUENCE</scope>
    <source>
        <strain evidence="1">UH-Tt-Lm1</strain>
    </source>
</reference>